<dbReference type="InterPro" id="IPR004842">
    <property type="entry name" value="SLC12A_fam"/>
</dbReference>
<protein>
    <recommendedName>
        <fullName evidence="5">SLC12A transporter C-terminal domain-containing protein</fullName>
    </recommendedName>
</protein>
<proteinExistence type="predicted"/>
<dbReference type="GO" id="GO:0055064">
    <property type="term" value="P:chloride ion homeostasis"/>
    <property type="evidence" value="ECO:0007669"/>
    <property type="project" value="TreeGrafter"/>
</dbReference>
<dbReference type="GO" id="GO:0006884">
    <property type="term" value="P:cell volume homeostasis"/>
    <property type="evidence" value="ECO:0007669"/>
    <property type="project" value="TreeGrafter"/>
</dbReference>
<dbReference type="GO" id="GO:0005886">
    <property type="term" value="C:plasma membrane"/>
    <property type="evidence" value="ECO:0007669"/>
    <property type="project" value="TreeGrafter"/>
</dbReference>
<feature type="non-terminal residue" evidence="6">
    <location>
        <position position="171"/>
    </location>
</feature>
<keyword evidence="2" id="KW-0812">Transmembrane</keyword>
<evidence type="ECO:0000259" key="5">
    <source>
        <dbReference type="Pfam" id="PF03522"/>
    </source>
</evidence>
<organism evidence="6 7">
    <name type="scientific">Lymnaea stagnalis</name>
    <name type="common">Great pond snail</name>
    <name type="synonym">Helix stagnalis</name>
    <dbReference type="NCBI Taxonomy" id="6523"/>
    <lineage>
        <taxon>Eukaryota</taxon>
        <taxon>Metazoa</taxon>
        <taxon>Spiralia</taxon>
        <taxon>Lophotrochozoa</taxon>
        <taxon>Mollusca</taxon>
        <taxon>Gastropoda</taxon>
        <taxon>Heterobranchia</taxon>
        <taxon>Euthyneura</taxon>
        <taxon>Panpulmonata</taxon>
        <taxon>Hygrophila</taxon>
        <taxon>Lymnaeoidea</taxon>
        <taxon>Lymnaeidae</taxon>
        <taxon>Lymnaea</taxon>
    </lineage>
</organism>
<keyword evidence="4" id="KW-0472">Membrane</keyword>
<comment type="subcellular location">
    <subcellularLocation>
        <location evidence="1">Membrane</location>
        <topology evidence="1">Multi-pass membrane protein</topology>
    </subcellularLocation>
</comment>
<feature type="domain" description="SLC12A transporter C-terminal" evidence="5">
    <location>
        <begin position="17"/>
        <end position="88"/>
    </location>
</feature>
<dbReference type="GO" id="GO:0055075">
    <property type="term" value="P:potassium ion homeostasis"/>
    <property type="evidence" value="ECO:0007669"/>
    <property type="project" value="TreeGrafter"/>
</dbReference>
<dbReference type="Proteomes" id="UP001497497">
    <property type="component" value="Unassembled WGS sequence"/>
</dbReference>
<feature type="domain" description="SLC12A transporter C-terminal" evidence="5">
    <location>
        <begin position="114"/>
        <end position="167"/>
    </location>
</feature>
<dbReference type="Pfam" id="PF03522">
    <property type="entry name" value="SLC12"/>
    <property type="match status" value="2"/>
</dbReference>
<evidence type="ECO:0000313" key="7">
    <source>
        <dbReference type="Proteomes" id="UP001497497"/>
    </source>
</evidence>
<accession>A0AAV2HFY5</accession>
<name>A0AAV2HFY5_LYMST</name>
<dbReference type="PANTHER" id="PTHR11827:SF73">
    <property type="entry name" value="KAZACHOC, ISOFORM G"/>
    <property type="match status" value="1"/>
</dbReference>
<comment type="caution">
    <text evidence="6">The sequence shown here is derived from an EMBL/GenBank/DDBJ whole genome shotgun (WGS) entry which is preliminary data.</text>
</comment>
<evidence type="ECO:0000256" key="4">
    <source>
        <dbReference type="ARBA" id="ARBA00023136"/>
    </source>
</evidence>
<dbReference type="InterPro" id="IPR018491">
    <property type="entry name" value="SLC12_C"/>
</dbReference>
<dbReference type="PANTHER" id="PTHR11827">
    <property type="entry name" value="SOLUTE CARRIER FAMILY 12, CATION COTRANSPORTERS"/>
    <property type="match status" value="1"/>
</dbReference>
<dbReference type="GO" id="GO:0015379">
    <property type="term" value="F:potassium:chloride symporter activity"/>
    <property type="evidence" value="ECO:0007669"/>
    <property type="project" value="TreeGrafter"/>
</dbReference>
<dbReference type="GO" id="GO:1990573">
    <property type="term" value="P:potassium ion import across plasma membrane"/>
    <property type="evidence" value="ECO:0007669"/>
    <property type="project" value="TreeGrafter"/>
</dbReference>
<evidence type="ECO:0000256" key="2">
    <source>
        <dbReference type="ARBA" id="ARBA00022692"/>
    </source>
</evidence>
<gene>
    <name evidence="6" type="ORF">GSLYS_00006372001</name>
</gene>
<dbReference type="EMBL" id="CAXITT010000113">
    <property type="protein sequence ID" value="CAL1532293.1"/>
    <property type="molecule type" value="Genomic_DNA"/>
</dbReference>
<evidence type="ECO:0000313" key="6">
    <source>
        <dbReference type="EMBL" id="CAL1532293.1"/>
    </source>
</evidence>
<evidence type="ECO:0000256" key="3">
    <source>
        <dbReference type="ARBA" id="ARBA00022989"/>
    </source>
</evidence>
<keyword evidence="3" id="KW-1133">Transmembrane helix</keyword>
<dbReference type="AlphaFoldDB" id="A0AAV2HFY5"/>
<sequence length="171" mass="19229">MFGTILGGNLSDLILEKERVQQIYLSCLEHAGVKGFVEVVVSPNVVDGLSCMIQSAGLGALRPNTILMGWPRDWTDNRNLMAYHIFLDTMRNIALARNALIVLKADTFPSKGMRLTGTIDIWWIVNDGGMLLLLGHLLRRHKTWSKCKLRLFSVAGEEDNTVQIKKDLETY</sequence>
<keyword evidence="7" id="KW-1185">Reference proteome</keyword>
<reference evidence="6 7" key="1">
    <citation type="submission" date="2024-04" db="EMBL/GenBank/DDBJ databases">
        <authorList>
            <consortium name="Genoscope - CEA"/>
            <person name="William W."/>
        </authorList>
    </citation>
    <scope>NUCLEOTIDE SEQUENCE [LARGE SCALE GENOMIC DNA]</scope>
</reference>
<evidence type="ECO:0000256" key="1">
    <source>
        <dbReference type="ARBA" id="ARBA00004141"/>
    </source>
</evidence>